<dbReference type="STRING" id="1230458.C484_07571"/>
<dbReference type="GO" id="GO:0006310">
    <property type="term" value="P:DNA recombination"/>
    <property type="evidence" value="ECO:0007669"/>
    <property type="project" value="UniProtKB-KW"/>
</dbReference>
<evidence type="ECO:0000256" key="4">
    <source>
        <dbReference type="ARBA" id="ARBA00023172"/>
    </source>
</evidence>
<evidence type="ECO:0000256" key="1">
    <source>
        <dbReference type="ARBA" id="ARBA00008761"/>
    </source>
</evidence>
<evidence type="ECO:0000313" key="9">
    <source>
        <dbReference type="Proteomes" id="UP000011648"/>
    </source>
</evidence>
<feature type="domain" description="Cas12f1-like TNB" evidence="7">
    <location>
        <begin position="340"/>
        <end position="404"/>
    </location>
</feature>
<dbReference type="RefSeq" id="WP_006825313.1">
    <property type="nucleotide sequence ID" value="NZ_AOIL01000019.1"/>
</dbReference>
<organism evidence="8 9">
    <name type="scientific">Natrialba taiwanensis DSM 12281</name>
    <dbReference type="NCBI Taxonomy" id="1230458"/>
    <lineage>
        <taxon>Archaea</taxon>
        <taxon>Methanobacteriati</taxon>
        <taxon>Methanobacteriota</taxon>
        <taxon>Stenosarchaea group</taxon>
        <taxon>Halobacteria</taxon>
        <taxon>Halobacteriales</taxon>
        <taxon>Natrialbaceae</taxon>
        <taxon>Natrialba</taxon>
    </lineage>
</organism>
<evidence type="ECO:0000256" key="5">
    <source>
        <dbReference type="SAM" id="MobiDB-lite"/>
    </source>
</evidence>
<gene>
    <name evidence="8" type="ORF">C484_07571</name>
</gene>
<protein>
    <submittedName>
        <fullName evidence="8">IS1341-type transposase</fullName>
    </submittedName>
</protein>
<evidence type="ECO:0000259" key="6">
    <source>
        <dbReference type="Pfam" id="PF01385"/>
    </source>
</evidence>
<name>M0A8R1_9EURY</name>
<dbReference type="InterPro" id="IPR001959">
    <property type="entry name" value="Transposase"/>
</dbReference>
<reference evidence="8 9" key="1">
    <citation type="journal article" date="2014" name="PLoS Genet.">
        <title>Phylogenetically driven sequencing of extremely halophilic archaea reveals strategies for static and dynamic osmo-response.</title>
        <authorList>
            <person name="Becker E.A."/>
            <person name="Seitzer P.M."/>
            <person name="Tritt A."/>
            <person name="Larsen D."/>
            <person name="Krusor M."/>
            <person name="Yao A.I."/>
            <person name="Wu D."/>
            <person name="Madern D."/>
            <person name="Eisen J.A."/>
            <person name="Darling A.E."/>
            <person name="Facciotti M.T."/>
        </authorList>
    </citation>
    <scope>NUCLEOTIDE SEQUENCE [LARGE SCALE GENOMIC DNA]</scope>
    <source>
        <strain evidence="8 9">DSM 12281</strain>
    </source>
</reference>
<dbReference type="GO" id="GO:0032196">
    <property type="term" value="P:transposition"/>
    <property type="evidence" value="ECO:0007669"/>
    <property type="project" value="UniProtKB-KW"/>
</dbReference>
<dbReference type="Proteomes" id="UP000011648">
    <property type="component" value="Unassembled WGS sequence"/>
</dbReference>
<proteinExistence type="inferred from homology"/>
<evidence type="ECO:0000259" key="7">
    <source>
        <dbReference type="Pfam" id="PF07282"/>
    </source>
</evidence>
<dbReference type="InterPro" id="IPR010095">
    <property type="entry name" value="Cas12f1-like_TNB"/>
</dbReference>
<dbReference type="OrthoDB" id="295419at2157"/>
<keyword evidence="4" id="KW-0233">DNA recombination</keyword>
<keyword evidence="3" id="KW-0238">DNA-binding</keyword>
<keyword evidence="2" id="KW-0815">Transposition</keyword>
<sequence>MSDRPQRTNEYIAEATTERYRQCVFEWLAAHAPLWNQITYRRRQAYFAEDGDVWNAEYTDLYDQYAPILGKATCQQVARKNSEAWRSHFHLLEKYHDDSDPTVTEKPSPPGYWGNRDDGYELHGLVRNDLYDLDWGEDRSTLEFGVGDVLEEKYDFGYQERVTLEVRGNPQWDGDDSRLELVYDEAANTLRVKHPVRIRPDNLREQRLDAFTHTLDSENTTYTAAIDVGANNTLAIVTSTGETTVYHARPEFERYQALSALIAELQSDLPDDQYTSKRIQRVYDQRGEIRDHSRDAAVKHAADWLLERNVDTVYVGDLTDVLDTHWSAEVNEKTHAFWSHRQLIDRIELTLGDVGISVTQVSERDSSSECPECGSDDVVRDGDEFRCHDCELDAHSDVAGAWNLLQTEIGPMARPAALSAERDGDAPLGREGAYWEWNGHDWTPARFGNQSSPLDQTSVGEPASSQPG</sequence>
<dbReference type="GO" id="GO:0003677">
    <property type="term" value="F:DNA binding"/>
    <property type="evidence" value="ECO:0007669"/>
    <property type="project" value="UniProtKB-KW"/>
</dbReference>
<evidence type="ECO:0000256" key="2">
    <source>
        <dbReference type="ARBA" id="ARBA00022578"/>
    </source>
</evidence>
<dbReference type="PATRIC" id="fig|1230458.4.peg.1521"/>
<dbReference type="EMBL" id="AOIL01000019">
    <property type="protein sequence ID" value="ELY93723.1"/>
    <property type="molecule type" value="Genomic_DNA"/>
</dbReference>
<accession>M0A8R1</accession>
<evidence type="ECO:0000256" key="3">
    <source>
        <dbReference type="ARBA" id="ARBA00023125"/>
    </source>
</evidence>
<comment type="similarity">
    <text evidence="1">In the C-terminal section; belongs to the transposase 35 family.</text>
</comment>
<dbReference type="Pfam" id="PF07282">
    <property type="entry name" value="Cas12f1-like_TNB"/>
    <property type="match status" value="1"/>
</dbReference>
<feature type="compositionally biased region" description="Polar residues" evidence="5">
    <location>
        <begin position="448"/>
        <end position="468"/>
    </location>
</feature>
<keyword evidence="9" id="KW-1185">Reference proteome</keyword>
<feature type="domain" description="Probable transposase IS891/IS1136/IS1341" evidence="6">
    <location>
        <begin position="215"/>
        <end position="321"/>
    </location>
</feature>
<feature type="region of interest" description="Disordered" evidence="5">
    <location>
        <begin position="439"/>
        <end position="468"/>
    </location>
</feature>
<dbReference type="AlphaFoldDB" id="M0A8R1"/>
<comment type="caution">
    <text evidence="8">The sequence shown here is derived from an EMBL/GenBank/DDBJ whole genome shotgun (WGS) entry which is preliminary data.</text>
</comment>
<dbReference type="Pfam" id="PF01385">
    <property type="entry name" value="OrfB_IS605"/>
    <property type="match status" value="1"/>
</dbReference>
<evidence type="ECO:0000313" key="8">
    <source>
        <dbReference type="EMBL" id="ELY93723.1"/>
    </source>
</evidence>